<accession>A0ABD3MLF5</accession>
<keyword evidence="1" id="KW-0547">Nucleotide-binding</keyword>
<keyword evidence="1" id="KW-0067">ATP-binding</keyword>
<dbReference type="InterPro" id="IPR036890">
    <property type="entry name" value="HATPase_C_sf"/>
</dbReference>
<comment type="similarity">
    <text evidence="1">Belongs to the PDK/BCKDK protein kinase family.</text>
</comment>
<evidence type="ECO:0000256" key="1">
    <source>
        <dbReference type="RuleBase" id="RU366032"/>
    </source>
</evidence>
<evidence type="ECO:0000313" key="3">
    <source>
        <dbReference type="Proteomes" id="UP001530293"/>
    </source>
</evidence>
<comment type="subcellular location">
    <subcellularLocation>
        <location evidence="1">Mitochondrion matrix</location>
    </subcellularLocation>
</comment>
<dbReference type="GO" id="GO:0005524">
    <property type="term" value="F:ATP binding"/>
    <property type="evidence" value="ECO:0007669"/>
    <property type="project" value="UniProtKB-UniRule"/>
</dbReference>
<dbReference type="PANTHER" id="PTHR11947:SF3">
    <property type="entry name" value="[PYRUVATE DEHYDROGENASE (ACETYL-TRANSFERRING)] KINASE, MITOCHONDRIAL"/>
    <property type="match status" value="1"/>
</dbReference>
<sequence length="483" mass="53153">MSAHHGILRASLLSDANKFASLRRWSIRQLLDFKLCHENSANHNIGGTASTATTPTPTSATVTANTKSLLQEVQIRLASQHSKLLSFSSSLDPYARIFKSEEVGGGGGVDIVHKNLSNLQILHENTYALLQSVTRGDATTASNTLTITLQQRYISNTFDEIMSRHGNSVEPLADIVLHVRDTMLPTLPSILRQPFLHDVKLLHEHEIEQYLHSRLMIQLLCEHYVSLHNNKKKKKKKSIGGAITLDGDIFDLIDDAATEARHVCDANLGVAPEVIIRKMEIEGAEDCTGVRDRIVSPPIIRSWLHHALVEVIKNAMTSNVQMMHRGMVLTSTTAGGAEPFMLPPSVHVRVRMEERSPIAVSDGDAGSCDGDSNSMMNTTNRYLVIQIIDQGIGVRDIDEAFGFARSSSRKRWDRLKEQQSYAAVRQPLGSLGVGLTLSRMMLRAFGGDLTLSNNHRGMTDGVLVSGCTATLMINCDDSYLAKN</sequence>
<dbReference type="PANTHER" id="PTHR11947">
    <property type="entry name" value="PYRUVATE DEHYDROGENASE KINASE"/>
    <property type="match status" value="1"/>
</dbReference>
<name>A0ABD3MLF5_9STRA</name>
<comment type="caution">
    <text evidence="2">The sequence shown here is derived from an EMBL/GenBank/DDBJ whole genome shotgun (WGS) entry which is preliminary data.</text>
</comment>
<evidence type="ECO:0000313" key="2">
    <source>
        <dbReference type="EMBL" id="KAL3764593.1"/>
    </source>
</evidence>
<dbReference type="InterPro" id="IPR039028">
    <property type="entry name" value="BCKD/PDK"/>
</dbReference>
<dbReference type="AlphaFoldDB" id="A0ABD3MLF5"/>
<keyword evidence="3" id="KW-1185">Reference proteome</keyword>
<protein>
    <recommendedName>
        <fullName evidence="1">Protein-serine/threonine kinase</fullName>
        <ecNumber evidence="1">2.7.11.-</ecNumber>
    </recommendedName>
</protein>
<dbReference type="SUPFAM" id="SSF55874">
    <property type="entry name" value="ATPase domain of HSP90 chaperone/DNA topoisomerase II/histidine kinase"/>
    <property type="match status" value="1"/>
</dbReference>
<gene>
    <name evidence="2" type="ORF">ACHAWU_001501</name>
</gene>
<keyword evidence="1" id="KW-0418">Kinase</keyword>
<keyword evidence="1" id="KW-0496">Mitochondrion</keyword>
<proteinExistence type="inferred from homology"/>
<dbReference type="GO" id="GO:0016301">
    <property type="term" value="F:kinase activity"/>
    <property type="evidence" value="ECO:0007669"/>
    <property type="project" value="UniProtKB-KW"/>
</dbReference>
<dbReference type="Gene3D" id="3.30.565.10">
    <property type="entry name" value="Histidine kinase-like ATPase, C-terminal domain"/>
    <property type="match status" value="1"/>
</dbReference>
<reference evidence="2 3" key="1">
    <citation type="submission" date="2024-10" db="EMBL/GenBank/DDBJ databases">
        <title>Updated reference genomes for cyclostephanoid diatoms.</title>
        <authorList>
            <person name="Roberts W.R."/>
            <person name="Alverson A.J."/>
        </authorList>
    </citation>
    <scope>NUCLEOTIDE SEQUENCE [LARGE SCALE GENOMIC DNA]</scope>
    <source>
        <strain evidence="2 3">AJA232-27</strain>
    </source>
</reference>
<dbReference type="EMBL" id="JALLBG020000103">
    <property type="protein sequence ID" value="KAL3764593.1"/>
    <property type="molecule type" value="Genomic_DNA"/>
</dbReference>
<keyword evidence="1" id="KW-0808">Transferase</keyword>
<dbReference type="GO" id="GO:0005759">
    <property type="term" value="C:mitochondrial matrix"/>
    <property type="evidence" value="ECO:0007669"/>
    <property type="project" value="UniProtKB-SubCell"/>
</dbReference>
<dbReference type="Proteomes" id="UP001530293">
    <property type="component" value="Unassembled WGS sequence"/>
</dbReference>
<organism evidence="2 3">
    <name type="scientific">Discostella pseudostelligera</name>
    <dbReference type="NCBI Taxonomy" id="259834"/>
    <lineage>
        <taxon>Eukaryota</taxon>
        <taxon>Sar</taxon>
        <taxon>Stramenopiles</taxon>
        <taxon>Ochrophyta</taxon>
        <taxon>Bacillariophyta</taxon>
        <taxon>Coscinodiscophyceae</taxon>
        <taxon>Thalassiosirophycidae</taxon>
        <taxon>Stephanodiscales</taxon>
        <taxon>Stephanodiscaceae</taxon>
        <taxon>Discostella</taxon>
    </lineage>
</organism>
<dbReference type="EC" id="2.7.11.-" evidence="1"/>